<dbReference type="Proteomes" id="UP000001476">
    <property type="component" value="Chromosome"/>
</dbReference>
<dbReference type="Pfam" id="PF18813">
    <property type="entry name" value="PBECR4"/>
    <property type="match status" value="1"/>
</dbReference>
<dbReference type="AlphaFoldDB" id="C4Z259"/>
<dbReference type="EMBL" id="CP001104">
    <property type="protein sequence ID" value="ACR71249.1"/>
    <property type="molecule type" value="Genomic_DNA"/>
</dbReference>
<organism evidence="2 3">
    <name type="scientific">Lachnospira eligens (strain ATCC 27750 / DSM 3376 / VPI C15-48 / C15-B4)</name>
    <name type="common">Eubacterium eligens</name>
    <dbReference type="NCBI Taxonomy" id="515620"/>
    <lineage>
        <taxon>Bacteria</taxon>
        <taxon>Bacillati</taxon>
        <taxon>Bacillota</taxon>
        <taxon>Clostridia</taxon>
        <taxon>Lachnospirales</taxon>
        <taxon>Lachnospiraceae</taxon>
        <taxon>Lachnospira</taxon>
    </lineage>
</organism>
<protein>
    <recommendedName>
        <fullName evidence="1">Phage-Barnase-EndoU-ColicinE5/D-RelE like nuclease 4 domain-containing protein</fullName>
    </recommendedName>
</protein>
<evidence type="ECO:0000313" key="3">
    <source>
        <dbReference type="Proteomes" id="UP000001476"/>
    </source>
</evidence>
<proteinExistence type="predicted"/>
<feature type="domain" description="Phage-Barnase-EndoU-ColicinE5/D-RelE like nuclease 4" evidence="1">
    <location>
        <begin position="51"/>
        <end position="268"/>
    </location>
</feature>
<evidence type="ECO:0000259" key="1">
    <source>
        <dbReference type="Pfam" id="PF18813"/>
    </source>
</evidence>
<accession>C4Z259</accession>
<dbReference type="RefSeq" id="WP_012738486.1">
    <property type="nucleotide sequence ID" value="NC_012778.1"/>
</dbReference>
<dbReference type="InterPro" id="IPR041420">
    <property type="entry name" value="PBECR4"/>
</dbReference>
<dbReference type="GeneID" id="41354995"/>
<keyword evidence="3" id="KW-1185">Reference proteome</keyword>
<dbReference type="HOGENOM" id="CLU_775546_0_0_9"/>
<reference evidence="2 3" key="1">
    <citation type="journal article" date="2009" name="Proc. Natl. Acad. Sci. U.S.A.">
        <title>Characterizing a model human gut microbiota composed of members of its two dominant bacterial phyla.</title>
        <authorList>
            <person name="Mahowald M.A."/>
            <person name="Rey F.E."/>
            <person name="Seedorf H."/>
            <person name="Turnbaugh P.J."/>
            <person name="Fulton R.S."/>
            <person name="Wollam A."/>
            <person name="Shah N."/>
            <person name="Wang C."/>
            <person name="Magrini V."/>
            <person name="Wilson R.K."/>
            <person name="Cantarel B.L."/>
            <person name="Coutinho P.M."/>
            <person name="Henrissat B."/>
            <person name="Crock L.W."/>
            <person name="Russell A."/>
            <person name="Verberkmoes N.C."/>
            <person name="Hettich R.L."/>
            <person name="Gordon J.I."/>
        </authorList>
    </citation>
    <scope>NUCLEOTIDE SEQUENCE [LARGE SCALE GENOMIC DNA]</scope>
    <source>
        <strain evidence="3">ATCC 27750 / DSM 3376 / VPI C15-48 / C15-B4</strain>
    </source>
</reference>
<name>C4Z259_LACE2</name>
<gene>
    <name evidence="2" type="ordered locus">EUBELI_00213</name>
</gene>
<dbReference type="KEGG" id="eel:EUBELI_00213"/>
<sequence>MIPNANGGLHVGLCIEPTVSYSSEEKAKMLINVFWDFLEDIYFLWRENLNIIKDIIVDYEKLIKTSVKIPLNNGDSIKFTFNPQDLPHLLGLQHLVDNPILFEYSEKRLSATELYNRMCSDGDDSIDTDEFENSAYFDELYKGRIQYFSSELILDIIRAKQIVKFDYSKVKNFSTKLDKIEYMFWKKYKDKNNNYGYFGVGFMASGKDTDVNYPNTFFFRLGDDYIKNQEEVLPYSFMKKDKNGKKFFEIYWKQIWKVLEKNKHYKKLKNGYIMEDGSIDENSIKNCVNADILKHYELLQLDALDKIYLPYMKEEFRWTNDEKRYILKKIKISDRDLLPNEIKQLLNEYKQSCRMMI</sequence>
<evidence type="ECO:0000313" key="2">
    <source>
        <dbReference type="EMBL" id="ACR71249.1"/>
    </source>
</evidence>